<dbReference type="AlphaFoldDB" id="A0A0K3AQQ2"/>
<reference evidence="2 3" key="3">
    <citation type="journal article" date="2016" name="Sci. Rep.">
        <title>Genome-wide diversity and gene expression profiling of Babesia microti isolates identify polymorphic genes that mediate host-pathogen interactions.</title>
        <authorList>
            <person name="Silva J.C."/>
            <person name="Cornillot E."/>
            <person name="McCracken C."/>
            <person name="Usmani-Brown S."/>
            <person name="Dwivedi A."/>
            <person name="Ifeonu O.O."/>
            <person name="Crabtree J."/>
            <person name="Gotia H.T."/>
            <person name="Virji A.Z."/>
            <person name="Reynes C."/>
            <person name="Colinge J."/>
            <person name="Kumar V."/>
            <person name="Lawres L."/>
            <person name="Pazzi J.E."/>
            <person name="Pablo J.V."/>
            <person name="Hung C."/>
            <person name="Brancato J."/>
            <person name="Kumari P."/>
            <person name="Orvis J."/>
            <person name="Tretina K."/>
            <person name="Chibucos M."/>
            <person name="Ott S."/>
            <person name="Sadzewicz L."/>
            <person name="Sengamalay N."/>
            <person name="Shetty A.C."/>
            <person name="Su Q."/>
            <person name="Tallon L."/>
            <person name="Fraser C.M."/>
            <person name="Frutos R."/>
            <person name="Molina D.M."/>
            <person name="Krause P.J."/>
            <person name="Ben Mamoun C."/>
        </authorList>
    </citation>
    <scope>NUCLEOTIDE SEQUENCE [LARGE SCALE GENOMIC DNA]</scope>
    <source>
        <strain evidence="2 3">RI</strain>
    </source>
</reference>
<organism evidence="2 3">
    <name type="scientific">Babesia microti (strain RI)</name>
    <dbReference type="NCBI Taxonomy" id="1133968"/>
    <lineage>
        <taxon>Eukaryota</taxon>
        <taxon>Sar</taxon>
        <taxon>Alveolata</taxon>
        <taxon>Apicomplexa</taxon>
        <taxon>Aconoidasida</taxon>
        <taxon>Piroplasmida</taxon>
        <taxon>Babesiidae</taxon>
        <taxon>Babesia</taxon>
    </lineage>
</organism>
<protein>
    <submittedName>
        <fullName evidence="2">Uncharacterized protein</fullName>
    </submittedName>
</protein>
<dbReference type="RefSeq" id="XP_012648954.1">
    <property type="nucleotide sequence ID" value="XM_012793500.1"/>
</dbReference>
<sequence length="209" mass="23989">MDCELSDAILMDAIGMAKSFKSKESLTNMNCKHFAFGDYIASQINLTMQRMVLSIENSQSKFNNSYEILQSLMKDVKLEKDRQNDFDNLVKLWASEIDENDNLLPEFDLVAQKEAKDSTIGDNMRKELADLADTMKGRALTYKEILMRDNDKLHHSAVVQQKELERIQMENQRSKAMENKNSISFFQLLLMIAASVISLFLCLLVMLLT</sequence>
<keyword evidence="1" id="KW-1133">Transmembrane helix</keyword>
<dbReference type="VEuPathDB" id="PiroplasmaDB:BMR1_03g01720"/>
<dbReference type="Proteomes" id="UP000002899">
    <property type="component" value="Chromosome III"/>
</dbReference>
<reference evidence="2 3" key="2">
    <citation type="journal article" date="2013" name="PLoS ONE">
        <title>Whole genome mapping and re-organization of the nuclear and mitochondrial genomes of Babesia microti isolates.</title>
        <authorList>
            <person name="Cornillot E."/>
            <person name="Dassouli A."/>
            <person name="Garg A."/>
            <person name="Pachikara N."/>
            <person name="Randazzo S."/>
            <person name="Depoix D."/>
            <person name="Carcy B."/>
            <person name="Delbecq S."/>
            <person name="Frutos R."/>
            <person name="Silva J.C."/>
            <person name="Sutton R."/>
            <person name="Krause P.J."/>
            <person name="Mamoun C.B."/>
        </authorList>
    </citation>
    <scope>NUCLEOTIDE SEQUENCE [LARGE SCALE GENOMIC DNA]</scope>
    <source>
        <strain evidence="2 3">RI</strain>
    </source>
</reference>
<feature type="transmembrane region" description="Helical" evidence="1">
    <location>
        <begin position="183"/>
        <end position="208"/>
    </location>
</feature>
<accession>A0A0K3AQQ2</accession>
<keyword evidence="1" id="KW-0472">Membrane</keyword>
<evidence type="ECO:0000256" key="1">
    <source>
        <dbReference type="SAM" id="Phobius"/>
    </source>
</evidence>
<keyword evidence="1" id="KW-0812">Transmembrane</keyword>
<dbReference type="KEGG" id="bmic:BMR1_03g01720"/>
<dbReference type="GeneID" id="24424979"/>
<dbReference type="OrthoDB" id="365460at2759"/>
<proteinExistence type="predicted"/>
<reference evidence="2 3" key="1">
    <citation type="journal article" date="2012" name="Nucleic Acids Res.">
        <title>Sequencing of the smallest Apicomplexan genome from the human pathogen Babesia microti.</title>
        <authorList>
            <person name="Cornillot E."/>
            <person name="Hadj-Kaddour K."/>
            <person name="Dassouli A."/>
            <person name="Noel B."/>
            <person name="Ranwez V."/>
            <person name="Vacherie B."/>
            <person name="Augagneur Y."/>
            <person name="Bres V."/>
            <person name="Duclos A."/>
            <person name="Randazzo S."/>
            <person name="Carcy B."/>
            <person name="Debierre-Grockiego F."/>
            <person name="Delbecq S."/>
            <person name="Moubri-Menage K."/>
            <person name="Shams-Eldin H."/>
            <person name="Usmani-Brown S."/>
            <person name="Bringaud F."/>
            <person name="Wincker P."/>
            <person name="Vivares C.P."/>
            <person name="Schwarz R.T."/>
            <person name="Schetters T.P."/>
            <person name="Krause P.J."/>
            <person name="Gorenflot A."/>
            <person name="Berry V."/>
            <person name="Barbe V."/>
            <person name="Ben Mamoun C."/>
        </authorList>
    </citation>
    <scope>NUCLEOTIDE SEQUENCE [LARGE SCALE GENOMIC DNA]</scope>
    <source>
        <strain evidence="2 3">RI</strain>
    </source>
</reference>
<gene>
    <name evidence="2" type="ORF">BMR1_03g01720</name>
</gene>
<evidence type="ECO:0000313" key="3">
    <source>
        <dbReference type="Proteomes" id="UP000002899"/>
    </source>
</evidence>
<dbReference type="EMBL" id="LN871598">
    <property type="protein sequence ID" value="CTQ40943.1"/>
    <property type="molecule type" value="Genomic_DNA"/>
</dbReference>
<name>A0A0K3AQQ2_BABMR</name>
<evidence type="ECO:0000313" key="2">
    <source>
        <dbReference type="EMBL" id="CTQ40943.1"/>
    </source>
</evidence>
<keyword evidence="3" id="KW-1185">Reference proteome</keyword>